<dbReference type="Proteomes" id="UP000442990">
    <property type="component" value="Unassembled WGS sequence"/>
</dbReference>
<proteinExistence type="predicted"/>
<dbReference type="AlphaFoldDB" id="A0A7J5D617"/>
<evidence type="ECO:0000313" key="3">
    <source>
        <dbReference type="Proteomes" id="UP000442990"/>
    </source>
</evidence>
<feature type="signal peptide" evidence="1">
    <location>
        <begin position="1"/>
        <end position="39"/>
    </location>
</feature>
<name>A0A7J5D617_9ACTN</name>
<comment type="caution">
    <text evidence="2">The sequence shown here is derived from an EMBL/GenBank/DDBJ whole genome shotgun (WGS) entry which is preliminary data.</text>
</comment>
<feature type="chain" id="PRO_5029814293" description="Secreted protein" evidence="1">
    <location>
        <begin position="40"/>
        <end position="448"/>
    </location>
</feature>
<evidence type="ECO:0000256" key="1">
    <source>
        <dbReference type="SAM" id="SignalP"/>
    </source>
</evidence>
<accession>A0A7J5D617</accession>
<reference evidence="2 3" key="1">
    <citation type="submission" date="2019-09" db="EMBL/GenBank/DDBJ databases">
        <title>Isolation and identification of active actinomycetes.</title>
        <authorList>
            <person name="Yu Z."/>
            <person name="Han C."/>
            <person name="Yu B."/>
        </authorList>
    </citation>
    <scope>NUCLEOTIDE SEQUENCE [LARGE SCALE GENOMIC DNA]</scope>
    <source>
        <strain evidence="2 3">NEAU-H2</strain>
    </source>
</reference>
<dbReference type="RefSeq" id="WP_151473460.1">
    <property type="nucleotide sequence ID" value="NZ_WBKG01000039.1"/>
</dbReference>
<gene>
    <name evidence="2" type="ORF">F8144_34920</name>
</gene>
<evidence type="ECO:0000313" key="2">
    <source>
        <dbReference type="EMBL" id="KAB1979992.1"/>
    </source>
</evidence>
<sequence>MKQRGRHRRRRRGQALRATLAGTALALTAAATLISTSQATGTNSPGALTPLRAGSVTQLRLHENLTSRESLDTLSGNMGGNVGVEGVLRDADHSMRATADCTADERAALPVEPTATRAYCWDDADARTSRWRPRSVTTSGDAEDSGAWGTRQVILAGWTHRDGQAAAPGRDEGLARIAFVDATDPDAPRYRWVLLVAPRAGGKDFTALRTGLDGMVWYRDKLIVTAEHGEGLLVFDLHRLLRADVDSGAVGRVGHGYSAAGYRYVLPAVGSYDLEGGPCARGRDRAVPCFGSLSLDRTTAPDSLVAAEAAGGRTERTRVWRYGFSTAAYRTGLLADAQGHVDAVEAYTTKGSGISGALSYRPEGARDARWYIARPSDGGDRHGSLWRQSVDGAEAATCTADQSHACWGLGTGSLSYGQRTGELWTLTDAAERRVLYAVPLSSVDGSLG</sequence>
<dbReference type="EMBL" id="WBKG01000039">
    <property type="protein sequence ID" value="KAB1979992.1"/>
    <property type="molecule type" value="Genomic_DNA"/>
</dbReference>
<keyword evidence="3" id="KW-1185">Reference proteome</keyword>
<organism evidence="2 3">
    <name type="scientific">Streptomyces triticiradicis</name>
    <dbReference type="NCBI Taxonomy" id="2651189"/>
    <lineage>
        <taxon>Bacteria</taxon>
        <taxon>Bacillati</taxon>
        <taxon>Actinomycetota</taxon>
        <taxon>Actinomycetes</taxon>
        <taxon>Kitasatosporales</taxon>
        <taxon>Streptomycetaceae</taxon>
        <taxon>Streptomyces</taxon>
    </lineage>
</organism>
<keyword evidence="1" id="KW-0732">Signal</keyword>
<protein>
    <recommendedName>
        <fullName evidence="4">Secreted protein</fullName>
    </recommendedName>
</protein>
<evidence type="ECO:0008006" key="4">
    <source>
        <dbReference type="Google" id="ProtNLM"/>
    </source>
</evidence>